<accession>A0A8H6T1K1</accession>
<feature type="compositionally biased region" description="Acidic residues" evidence="1">
    <location>
        <begin position="45"/>
        <end position="55"/>
    </location>
</feature>
<feature type="compositionally biased region" description="Low complexity" evidence="1">
    <location>
        <begin position="196"/>
        <end position="205"/>
    </location>
</feature>
<feature type="compositionally biased region" description="Low complexity" evidence="1">
    <location>
        <begin position="859"/>
        <end position="869"/>
    </location>
</feature>
<comment type="caution">
    <text evidence="2">The sequence shown here is derived from an EMBL/GenBank/DDBJ whole genome shotgun (WGS) entry which is preliminary data.</text>
</comment>
<feature type="region of interest" description="Disordered" evidence="1">
    <location>
        <begin position="1105"/>
        <end position="1154"/>
    </location>
</feature>
<feature type="compositionally biased region" description="Acidic residues" evidence="1">
    <location>
        <begin position="345"/>
        <end position="362"/>
    </location>
</feature>
<evidence type="ECO:0000256" key="1">
    <source>
        <dbReference type="SAM" id="MobiDB-lite"/>
    </source>
</evidence>
<feature type="region of interest" description="Disordered" evidence="1">
    <location>
        <begin position="415"/>
        <end position="570"/>
    </location>
</feature>
<feature type="compositionally biased region" description="Polar residues" evidence="1">
    <location>
        <begin position="1110"/>
        <end position="1119"/>
    </location>
</feature>
<feature type="compositionally biased region" description="Polar residues" evidence="1">
    <location>
        <begin position="503"/>
        <end position="513"/>
    </location>
</feature>
<dbReference type="AlphaFoldDB" id="A0A8H6T1K1"/>
<feature type="compositionally biased region" description="Polar residues" evidence="1">
    <location>
        <begin position="813"/>
        <end position="830"/>
    </location>
</feature>
<feature type="region of interest" description="Disordered" evidence="1">
    <location>
        <begin position="1006"/>
        <end position="1093"/>
    </location>
</feature>
<proteinExistence type="predicted"/>
<feature type="compositionally biased region" description="Low complexity" evidence="1">
    <location>
        <begin position="768"/>
        <end position="793"/>
    </location>
</feature>
<feature type="compositionally biased region" description="Acidic residues" evidence="1">
    <location>
        <begin position="96"/>
        <end position="120"/>
    </location>
</feature>
<feature type="region of interest" description="Disordered" evidence="1">
    <location>
        <begin position="898"/>
        <end position="932"/>
    </location>
</feature>
<feature type="compositionally biased region" description="Low complexity" evidence="1">
    <location>
        <begin position="330"/>
        <end position="344"/>
    </location>
</feature>
<feature type="region of interest" description="Disordered" evidence="1">
    <location>
        <begin position="768"/>
        <end position="830"/>
    </location>
</feature>
<dbReference type="EMBL" id="JACAZE010000008">
    <property type="protein sequence ID" value="KAF7308561.1"/>
    <property type="molecule type" value="Genomic_DNA"/>
</dbReference>
<feature type="compositionally biased region" description="Basic and acidic residues" evidence="1">
    <location>
        <begin position="64"/>
        <end position="95"/>
    </location>
</feature>
<dbReference type="OrthoDB" id="2554322at2759"/>
<feature type="compositionally biased region" description="Low complexity" evidence="1">
    <location>
        <begin position="133"/>
        <end position="143"/>
    </location>
</feature>
<dbReference type="Proteomes" id="UP000613580">
    <property type="component" value="Unassembled WGS sequence"/>
</dbReference>
<feature type="compositionally biased region" description="Low complexity" evidence="1">
    <location>
        <begin position="514"/>
        <end position="531"/>
    </location>
</feature>
<feature type="compositionally biased region" description="Polar residues" evidence="1">
    <location>
        <begin position="1058"/>
        <end position="1067"/>
    </location>
</feature>
<feature type="compositionally biased region" description="Low complexity" evidence="1">
    <location>
        <begin position="471"/>
        <end position="480"/>
    </location>
</feature>
<feature type="compositionally biased region" description="Low complexity" evidence="1">
    <location>
        <begin position="180"/>
        <end position="189"/>
    </location>
</feature>
<feature type="region of interest" description="Disordered" evidence="1">
    <location>
        <begin position="842"/>
        <end position="883"/>
    </location>
</feature>
<feature type="region of interest" description="Disordered" evidence="1">
    <location>
        <begin position="282"/>
        <end position="399"/>
    </location>
</feature>
<sequence length="1203" mass="128267">MLVAAFPQPRSFLAPYSAPSFLSRPALPRSLPYVYAHPEPSTEPTETENWDDDFESTASVSVSGHDDEQQDDHHGHDELHHEYEYNYMKQRRERELENDDEEENWDEDFTSSDEDEDGEEIVPPSRTPERQAAPTLRSPTSLTSPPPPSSYTLPRAPSSPTPQHGPRDRNRTPRQRIRPRGSGSTITGRSNGGGSRSTSSSTHTTPKAKTPYPEHNHGHGSTSAPSSNSTSSEESGFSDNEDRTVTRRRQQQHQRSSVPPVPALPPFSFSTMQVGLGLTNAGFGVQTPRLDRDAPFPRSPTASNTVPVFSLPAPPSPERERDMYSRRSTEAFPSSETSASASASDSDDVEDWDADLEREGEEPAPQGPHPYFLDSQLSSSPSRAQPQPQTNNLQLGLPSSFKESGHALLARIGSVLGRKKSRSLSIAGTSDDPHLLRPSSRQSHRSRSRSRDITPTSTHRLSPSPFPSPSATPAVSPFSTPDKKKTPSPNSKTYGLLGLGRPSPSSNANGSVESVSVSLKKASGSSAGSALIKRLSSGHRRTRSGVSGTRTADGDTNTNDNGAATSTQSLVVPSKRASMLVTKSGLVPMQYASLGRVTGSPISPTGPAVNASAASTLRRNNSLSDITFTAVPTTSGSGSGLKIPARITQAQDALRRDLEMVREFAGVVQELKTLKETYAALLTRVEDVLLQPPHTSNVIPAPAPTPSAKSIFLLPSRRKRANTTASAESSEHVHDAEHTLARAVRGLVERYRVDWECADLLIELGTGEVSSPVPASTSATATPAASEEGTATTTKRERRITFSDDGAGPTRPGTASSLGRNGTGQGSDLSSRQLGLLREMLGSSTRASSGASNEGLPESFSPTSTSASSGQDREWRGLGIGVGRGASRSTVTLVSMSDASSVIEEEDDEGEAEENSHVPVEKTKSKKGKSRSRLRMLGIREMLRGLVAHTHGKEKQKDGTARARHYRLHQLPVNPSQPTGVANAQRATRALPALYSQSQLLKAAASTTTSAMSTPPRRPSLASIFHIGHGHGRGGKQRPRENGNGDDECESGPATATMRPSSRNGSRVSIVEPQISPHMRERAPSRASVASGSGMGRLASVEELLGASGSPPSFSPTRSLHQHRHRRQTGSVRSIPPSLSGLSQGGSATSAPTMAPGAAAAARLAMTPENIKPLLENARVVRKRLSDCVEGMRALLVPVPVGE</sequence>
<organism evidence="2 3">
    <name type="scientific">Mycena chlorophos</name>
    <name type="common">Agaric fungus</name>
    <name type="synonym">Agaricus chlorophos</name>
    <dbReference type="NCBI Taxonomy" id="658473"/>
    <lineage>
        <taxon>Eukaryota</taxon>
        <taxon>Fungi</taxon>
        <taxon>Dikarya</taxon>
        <taxon>Basidiomycota</taxon>
        <taxon>Agaricomycotina</taxon>
        <taxon>Agaricomycetes</taxon>
        <taxon>Agaricomycetidae</taxon>
        <taxon>Agaricales</taxon>
        <taxon>Marasmiineae</taxon>
        <taxon>Mycenaceae</taxon>
        <taxon>Mycena</taxon>
    </lineage>
</organism>
<keyword evidence="3" id="KW-1185">Reference proteome</keyword>
<feature type="compositionally biased region" description="Basic residues" evidence="1">
    <location>
        <begin position="1028"/>
        <end position="1037"/>
    </location>
</feature>
<feature type="compositionally biased region" description="Low complexity" evidence="1">
    <location>
        <begin position="1006"/>
        <end position="1015"/>
    </location>
</feature>
<feature type="compositionally biased region" description="Basic and acidic residues" evidence="1">
    <location>
        <begin position="914"/>
        <end position="923"/>
    </location>
</feature>
<feature type="region of interest" description="Disordered" evidence="1">
    <location>
        <begin position="32"/>
        <end position="270"/>
    </location>
</feature>
<protein>
    <submittedName>
        <fullName evidence="2">Uncharacterized protein</fullName>
    </submittedName>
</protein>
<feature type="compositionally biased region" description="Polar residues" evidence="1">
    <location>
        <begin position="554"/>
        <end position="570"/>
    </location>
</feature>
<gene>
    <name evidence="2" type="ORF">HMN09_00705200</name>
</gene>
<feature type="compositionally biased region" description="Acidic residues" evidence="1">
    <location>
        <begin position="903"/>
        <end position="913"/>
    </location>
</feature>
<feature type="compositionally biased region" description="Basic and acidic residues" evidence="1">
    <location>
        <begin position="317"/>
        <end position="329"/>
    </location>
</feature>
<reference evidence="2" key="1">
    <citation type="submission" date="2020-05" db="EMBL/GenBank/DDBJ databases">
        <title>Mycena genomes resolve the evolution of fungal bioluminescence.</title>
        <authorList>
            <person name="Tsai I.J."/>
        </authorList>
    </citation>
    <scope>NUCLEOTIDE SEQUENCE</scope>
    <source>
        <strain evidence="2">110903Hualien_Pintung</strain>
    </source>
</reference>
<feature type="compositionally biased region" description="Low complexity" evidence="1">
    <location>
        <begin position="375"/>
        <end position="389"/>
    </location>
</feature>
<feature type="compositionally biased region" description="Low complexity" evidence="1">
    <location>
        <begin position="1134"/>
        <end position="1154"/>
    </location>
</feature>
<evidence type="ECO:0000313" key="2">
    <source>
        <dbReference type="EMBL" id="KAF7308561.1"/>
    </source>
</evidence>
<feature type="compositionally biased region" description="Polar residues" evidence="1">
    <location>
        <begin position="842"/>
        <end position="852"/>
    </location>
</feature>
<evidence type="ECO:0000313" key="3">
    <source>
        <dbReference type="Proteomes" id="UP000613580"/>
    </source>
</evidence>
<name>A0A8H6T1K1_MYCCL</name>
<feature type="compositionally biased region" description="Low complexity" evidence="1">
    <location>
        <begin position="220"/>
        <end position="238"/>
    </location>
</feature>